<name>A0A151TGP3_CAJCA</name>
<evidence type="ECO:0000313" key="8">
    <source>
        <dbReference type="Proteomes" id="UP000075243"/>
    </source>
</evidence>
<dbReference type="Gene3D" id="1.10.10.10">
    <property type="entry name" value="Winged helix-like DNA-binding domain superfamily/Winged helix DNA-binding domain"/>
    <property type="match status" value="1"/>
</dbReference>
<dbReference type="InterPro" id="IPR002182">
    <property type="entry name" value="NB-ARC"/>
</dbReference>
<dbReference type="Pfam" id="PF23559">
    <property type="entry name" value="WHD_DRP"/>
    <property type="match status" value="1"/>
</dbReference>
<evidence type="ECO:0000259" key="6">
    <source>
        <dbReference type="Pfam" id="PF25019"/>
    </source>
</evidence>
<evidence type="ECO:0000256" key="1">
    <source>
        <dbReference type="ARBA" id="ARBA00022614"/>
    </source>
</evidence>
<reference evidence="7 8" key="1">
    <citation type="journal article" date="2012" name="Nat. Biotechnol.">
        <title>Draft genome sequence of pigeonpea (Cajanus cajan), an orphan legume crop of resource-poor farmers.</title>
        <authorList>
            <person name="Varshney R.K."/>
            <person name="Chen W."/>
            <person name="Li Y."/>
            <person name="Bharti A.K."/>
            <person name="Saxena R.K."/>
            <person name="Schlueter J.A."/>
            <person name="Donoghue M.T."/>
            <person name="Azam S."/>
            <person name="Fan G."/>
            <person name="Whaley A.M."/>
            <person name="Farmer A.D."/>
            <person name="Sheridan J."/>
            <person name="Iwata A."/>
            <person name="Tuteja R."/>
            <person name="Penmetsa R.V."/>
            <person name="Wu W."/>
            <person name="Upadhyaya H.D."/>
            <person name="Yang S.P."/>
            <person name="Shah T."/>
            <person name="Saxena K.B."/>
            <person name="Michael T."/>
            <person name="McCombie W.R."/>
            <person name="Yang B."/>
            <person name="Zhang G."/>
            <person name="Yang H."/>
            <person name="Wang J."/>
            <person name="Spillane C."/>
            <person name="Cook D.R."/>
            <person name="May G.D."/>
            <person name="Xu X."/>
            <person name="Jackson S.A."/>
        </authorList>
    </citation>
    <scope>NUCLEOTIDE SEQUENCE [LARGE SCALE GENOMIC DNA]</scope>
    <source>
        <strain evidence="8">cv. Asha</strain>
    </source>
</reference>
<feature type="domain" description="NB-ARC" evidence="4">
    <location>
        <begin position="2"/>
        <end position="80"/>
    </location>
</feature>
<evidence type="ECO:0000259" key="5">
    <source>
        <dbReference type="Pfam" id="PF23559"/>
    </source>
</evidence>
<evidence type="ECO:0000256" key="3">
    <source>
        <dbReference type="ARBA" id="ARBA00022821"/>
    </source>
</evidence>
<feature type="domain" description="R13L1/DRL21-like LRR repeat region" evidence="6">
    <location>
        <begin position="347"/>
        <end position="470"/>
    </location>
</feature>
<dbReference type="GO" id="GO:0043531">
    <property type="term" value="F:ADP binding"/>
    <property type="evidence" value="ECO:0007669"/>
    <property type="project" value="InterPro"/>
</dbReference>
<proteinExistence type="predicted"/>
<dbReference type="InterPro" id="IPR027417">
    <property type="entry name" value="P-loop_NTPase"/>
</dbReference>
<dbReference type="PANTHER" id="PTHR36766:SF42">
    <property type="entry name" value="NB-ARC DOMAIN DISEASE RESISTANCE PROTEIN"/>
    <property type="match status" value="1"/>
</dbReference>
<dbReference type="InterPro" id="IPR032675">
    <property type="entry name" value="LRR_dom_sf"/>
</dbReference>
<accession>A0A151TGP3</accession>
<keyword evidence="1" id="KW-0433">Leucine-rich repeat</keyword>
<evidence type="ECO:0000256" key="2">
    <source>
        <dbReference type="ARBA" id="ARBA00022737"/>
    </source>
</evidence>
<dbReference type="PRINTS" id="PR00364">
    <property type="entry name" value="DISEASERSIST"/>
</dbReference>
<dbReference type="OMA" id="HDENSIM"/>
<dbReference type="PANTHER" id="PTHR36766">
    <property type="entry name" value="PLANT BROAD-SPECTRUM MILDEW RESISTANCE PROTEIN RPW8"/>
    <property type="match status" value="1"/>
</dbReference>
<dbReference type="Gene3D" id="1.10.8.430">
    <property type="entry name" value="Helical domain of apoptotic protease-activating factors"/>
    <property type="match status" value="1"/>
</dbReference>
<dbReference type="InterPro" id="IPR042197">
    <property type="entry name" value="Apaf_helical"/>
</dbReference>
<gene>
    <name evidence="7" type="ORF">KK1_012512</name>
</gene>
<feature type="domain" description="Disease resistance protein winged helix" evidence="5">
    <location>
        <begin position="165"/>
        <end position="226"/>
    </location>
</feature>
<sequence>MQDLLQSRRYLLVLDDVWDDKQPTWQRLKSVQACGAKGASILVTTRLPTVAAVMGTMPPHELSMLSDNDCWELFKYQAFGHNEVEQVELVDIGKEIVKKCGGVPLAAKALGGLLRFKRERKEWVYVKESNLWNLPHDENSIMPALRLSYLNLPIKLGQCFAYCAIFPKDEKIRKQYLIELWMANGFISSNEILDAEEVGDGVWRELYWRSLFHDIKTDKSGKVISFQQALSTCIKMLFIALLHCEERRQLSSSIGDLKHLRYLNLSWGRFETLPESLCKLWNLLMLKLDGCRELQKLPNSSTRLMALQQLSLKDCDKLSSLPLHIRKLTSLRILTTFFVGKEKGFHLAELGALKLKGDLHIIHLERVKSVMDAQKANMSSKQLIELGLKWERNDEESELEEKGEDIVEVLQPDTQQLESLMVKGYKGANFPRWMFSSSLKQLVIKGCKEVEGLHEALRHMTALKRLELNDLPKLEFLPDCFGNLSLLRQLTIGFCDKLRCLPTSLSHSNLNSLWIYGCHPDLEKRCEKEIGEDWPKIAHIPRITVGGEGYDSD</sequence>
<dbReference type="SUPFAM" id="SSF52058">
    <property type="entry name" value="L domain-like"/>
    <property type="match status" value="1"/>
</dbReference>
<keyword evidence="3" id="KW-0611">Plant defense</keyword>
<dbReference type="STRING" id="3821.A0A151TGP3"/>
<dbReference type="Pfam" id="PF00931">
    <property type="entry name" value="NB-ARC"/>
    <property type="match status" value="1"/>
</dbReference>
<dbReference type="EMBL" id="CM003608">
    <property type="protein sequence ID" value="KYP66225.1"/>
    <property type="molecule type" value="Genomic_DNA"/>
</dbReference>
<dbReference type="SUPFAM" id="SSF52540">
    <property type="entry name" value="P-loop containing nucleoside triphosphate hydrolases"/>
    <property type="match status" value="1"/>
</dbReference>
<dbReference type="AlphaFoldDB" id="A0A151TGP3"/>
<dbReference type="Gene3D" id="3.80.10.10">
    <property type="entry name" value="Ribonuclease Inhibitor"/>
    <property type="match status" value="2"/>
</dbReference>
<dbReference type="InterPro" id="IPR058922">
    <property type="entry name" value="WHD_DRP"/>
</dbReference>
<dbReference type="Gramene" id="C.cajan_12140.t">
    <property type="protein sequence ID" value="C.cajan_12140.t"/>
    <property type="gene ID" value="C.cajan_12140"/>
</dbReference>
<keyword evidence="2" id="KW-0677">Repeat</keyword>
<dbReference type="InterPro" id="IPR036388">
    <property type="entry name" value="WH-like_DNA-bd_sf"/>
</dbReference>
<dbReference type="GO" id="GO:0006952">
    <property type="term" value="P:defense response"/>
    <property type="evidence" value="ECO:0007669"/>
    <property type="project" value="UniProtKB-KW"/>
</dbReference>
<dbReference type="Proteomes" id="UP000075243">
    <property type="component" value="Chromosome 6"/>
</dbReference>
<organism evidence="7 8">
    <name type="scientific">Cajanus cajan</name>
    <name type="common">Pigeon pea</name>
    <name type="synonym">Cajanus indicus</name>
    <dbReference type="NCBI Taxonomy" id="3821"/>
    <lineage>
        <taxon>Eukaryota</taxon>
        <taxon>Viridiplantae</taxon>
        <taxon>Streptophyta</taxon>
        <taxon>Embryophyta</taxon>
        <taxon>Tracheophyta</taxon>
        <taxon>Spermatophyta</taxon>
        <taxon>Magnoliopsida</taxon>
        <taxon>eudicotyledons</taxon>
        <taxon>Gunneridae</taxon>
        <taxon>Pentapetalae</taxon>
        <taxon>rosids</taxon>
        <taxon>fabids</taxon>
        <taxon>Fabales</taxon>
        <taxon>Fabaceae</taxon>
        <taxon>Papilionoideae</taxon>
        <taxon>50 kb inversion clade</taxon>
        <taxon>NPAAA clade</taxon>
        <taxon>indigoferoid/millettioid clade</taxon>
        <taxon>Phaseoleae</taxon>
        <taxon>Cajanus</taxon>
    </lineage>
</organism>
<dbReference type="Pfam" id="PF25019">
    <property type="entry name" value="LRR_R13L1-DRL21"/>
    <property type="match status" value="1"/>
</dbReference>
<evidence type="ECO:0000313" key="7">
    <source>
        <dbReference type="EMBL" id="KYP66225.1"/>
    </source>
</evidence>
<dbReference type="InterPro" id="IPR056789">
    <property type="entry name" value="LRR_R13L1-DRL21"/>
</dbReference>
<dbReference type="Gene3D" id="3.40.50.300">
    <property type="entry name" value="P-loop containing nucleotide triphosphate hydrolases"/>
    <property type="match status" value="1"/>
</dbReference>
<evidence type="ECO:0000259" key="4">
    <source>
        <dbReference type="Pfam" id="PF00931"/>
    </source>
</evidence>
<keyword evidence="8" id="KW-1185">Reference proteome</keyword>
<protein>
    <submittedName>
        <fullName evidence="7">Disease resistance protein RGA3</fullName>
    </submittedName>
</protein>